<protein>
    <submittedName>
        <fullName evidence="2">Uncharacterized protein</fullName>
    </submittedName>
</protein>
<comment type="caution">
    <text evidence="2">The sequence shown here is derived from an EMBL/GenBank/DDBJ whole genome shotgun (WGS) entry which is preliminary data.</text>
</comment>
<dbReference type="Proteomes" id="UP001292094">
    <property type="component" value="Unassembled WGS sequence"/>
</dbReference>
<gene>
    <name evidence="2" type="ORF">Pmani_031924</name>
</gene>
<sequence length="90" mass="9692">MNVRVRLGGSLTRGWDGASVTTAWHRRRRDAHWKLLWWCQWAWDVKAWVVAVMVALRGGAAGTEAAEALSGPELGGPRAPDLGGGGGFPI</sequence>
<feature type="region of interest" description="Disordered" evidence="1">
    <location>
        <begin position="67"/>
        <end position="90"/>
    </location>
</feature>
<feature type="compositionally biased region" description="Low complexity" evidence="1">
    <location>
        <begin position="67"/>
        <end position="81"/>
    </location>
</feature>
<reference evidence="2" key="1">
    <citation type="submission" date="2023-11" db="EMBL/GenBank/DDBJ databases">
        <title>Genome assemblies of two species of porcelain crab, Petrolisthes cinctipes and Petrolisthes manimaculis (Anomura: Porcellanidae).</title>
        <authorList>
            <person name="Angst P."/>
        </authorList>
    </citation>
    <scope>NUCLEOTIDE SEQUENCE</scope>
    <source>
        <strain evidence="2">PB745_02</strain>
        <tissue evidence="2">Gill</tissue>
    </source>
</reference>
<name>A0AAE1NUP7_9EUCA</name>
<organism evidence="2 3">
    <name type="scientific">Petrolisthes manimaculis</name>
    <dbReference type="NCBI Taxonomy" id="1843537"/>
    <lineage>
        <taxon>Eukaryota</taxon>
        <taxon>Metazoa</taxon>
        <taxon>Ecdysozoa</taxon>
        <taxon>Arthropoda</taxon>
        <taxon>Crustacea</taxon>
        <taxon>Multicrustacea</taxon>
        <taxon>Malacostraca</taxon>
        <taxon>Eumalacostraca</taxon>
        <taxon>Eucarida</taxon>
        <taxon>Decapoda</taxon>
        <taxon>Pleocyemata</taxon>
        <taxon>Anomura</taxon>
        <taxon>Galatheoidea</taxon>
        <taxon>Porcellanidae</taxon>
        <taxon>Petrolisthes</taxon>
    </lineage>
</organism>
<evidence type="ECO:0000313" key="2">
    <source>
        <dbReference type="EMBL" id="KAK4295522.1"/>
    </source>
</evidence>
<proteinExistence type="predicted"/>
<dbReference type="AlphaFoldDB" id="A0AAE1NUP7"/>
<dbReference type="EMBL" id="JAWZYT010004063">
    <property type="protein sequence ID" value="KAK4295522.1"/>
    <property type="molecule type" value="Genomic_DNA"/>
</dbReference>
<evidence type="ECO:0000256" key="1">
    <source>
        <dbReference type="SAM" id="MobiDB-lite"/>
    </source>
</evidence>
<keyword evidence="3" id="KW-1185">Reference proteome</keyword>
<evidence type="ECO:0000313" key="3">
    <source>
        <dbReference type="Proteomes" id="UP001292094"/>
    </source>
</evidence>
<accession>A0AAE1NUP7</accession>